<dbReference type="PANTHER" id="PTHR30383">
    <property type="entry name" value="THIOESTERASE 1/PROTEASE 1/LYSOPHOSPHOLIPASE L1"/>
    <property type="match status" value="1"/>
</dbReference>
<proteinExistence type="predicted"/>
<evidence type="ECO:0000259" key="1">
    <source>
        <dbReference type="Pfam" id="PF13472"/>
    </source>
</evidence>
<name>A0A917I109_9SPHI</name>
<reference evidence="2" key="1">
    <citation type="journal article" date="2014" name="Int. J. Syst. Evol. Microbiol.">
        <title>Complete genome sequence of Corynebacterium casei LMG S-19264T (=DSM 44701T), isolated from a smear-ripened cheese.</title>
        <authorList>
            <consortium name="US DOE Joint Genome Institute (JGI-PGF)"/>
            <person name="Walter F."/>
            <person name="Albersmeier A."/>
            <person name="Kalinowski J."/>
            <person name="Ruckert C."/>
        </authorList>
    </citation>
    <scope>NUCLEOTIDE SEQUENCE</scope>
    <source>
        <strain evidence="2">CGMCC 1.12195</strain>
    </source>
</reference>
<sequence length="227" mass="24632">MKQFSLYLAIGFFLAASCGSPSNQKGKEINAEASQADTVSVKEKTQNILFFGNSLTAGYGLESQALAFPGLIQQRIDSLELPYRVINAGLSGETSAAGNERIEWLLNEKIDIFVLELGANDGLRGIPTEETQKNLQSIIDKVKSKYPDCRLVLTGMLVPPSMGSDYGNAFTAIFPALAKENDLAYVPFLLEGVAGESGLNQRDGIHPTEKGHEILAENVWQVLQPLL</sequence>
<reference evidence="2" key="2">
    <citation type="submission" date="2020-09" db="EMBL/GenBank/DDBJ databases">
        <authorList>
            <person name="Sun Q."/>
            <person name="Zhou Y."/>
        </authorList>
    </citation>
    <scope>NUCLEOTIDE SEQUENCE</scope>
    <source>
        <strain evidence="2">CGMCC 1.12195</strain>
    </source>
</reference>
<comment type="caution">
    <text evidence="2">The sequence shown here is derived from an EMBL/GenBank/DDBJ whole genome shotgun (WGS) entry which is preliminary data.</text>
</comment>
<dbReference type="InterPro" id="IPR051532">
    <property type="entry name" value="Ester_Hydrolysis_Enzymes"/>
</dbReference>
<dbReference type="RefSeq" id="WP_188508194.1">
    <property type="nucleotide sequence ID" value="NZ_BMER01000006.1"/>
</dbReference>
<dbReference type="InterPro" id="IPR036514">
    <property type="entry name" value="SGNH_hydro_sf"/>
</dbReference>
<dbReference type="InterPro" id="IPR013830">
    <property type="entry name" value="SGNH_hydro"/>
</dbReference>
<accession>A0A917I109</accession>
<dbReference type="GO" id="GO:0004622">
    <property type="term" value="F:phosphatidylcholine lysophospholipase activity"/>
    <property type="evidence" value="ECO:0007669"/>
    <property type="project" value="TreeGrafter"/>
</dbReference>
<organism evidence="2 3">
    <name type="scientific">Parapedobacter pyrenivorans</name>
    <dbReference type="NCBI Taxonomy" id="1305674"/>
    <lineage>
        <taxon>Bacteria</taxon>
        <taxon>Pseudomonadati</taxon>
        <taxon>Bacteroidota</taxon>
        <taxon>Sphingobacteriia</taxon>
        <taxon>Sphingobacteriales</taxon>
        <taxon>Sphingobacteriaceae</taxon>
        <taxon>Parapedobacter</taxon>
    </lineage>
</organism>
<gene>
    <name evidence="2" type="primary">tesA</name>
    <name evidence="2" type="ORF">GCM10007415_43130</name>
</gene>
<dbReference type="SUPFAM" id="SSF52266">
    <property type="entry name" value="SGNH hydrolase"/>
    <property type="match status" value="1"/>
</dbReference>
<dbReference type="EMBL" id="BMER01000006">
    <property type="protein sequence ID" value="GGH02357.1"/>
    <property type="molecule type" value="Genomic_DNA"/>
</dbReference>
<dbReference type="Proteomes" id="UP000660862">
    <property type="component" value="Unassembled WGS sequence"/>
</dbReference>
<dbReference type="CDD" id="cd01822">
    <property type="entry name" value="Lysophospholipase_L1_like"/>
    <property type="match status" value="1"/>
</dbReference>
<dbReference type="PANTHER" id="PTHR30383:SF5">
    <property type="entry name" value="SGNH HYDROLASE-TYPE ESTERASE DOMAIN-CONTAINING PROTEIN"/>
    <property type="match status" value="1"/>
</dbReference>
<dbReference type="Pfam" id="PF13472">
    <property type="entry name" value="Lipase_GDSL_2"/>
    <property type="match status" value="1"/>
</dbReference>
<dbReference type="Gene3D" id="3.40.50.1110">
    <property type="entry name" value="SGNH hydrolase"/>
    <property type="match status" value="1"/>
</dbReference>
<dbReference type="PROSITE" id="PS51257">
    <property type="entry name" value="PROKAR_LIPOPROTEIN"/>
    <property type="match status" value="1"/>
</dbReference>
<protein>
    <submittedName>
        <fullName evidence="2">Arylesterase</fullName>
    </submittedName>
</protein>
<keyword evidence="3" id="KW-1185">Reference proteome</keyword>
<feature type="domain" description="SGNH hydrolase-type esterase" evidence="1">
    <location>
        <begin position="50"/>
        <end position="214"/>
    </location>
</feature>
<evidence type="ECO:0000313" key="2">
    <source>
        <dbReference type="EMBL" id="GGH02357.1"/>
    </source>
</evidence>
<dbReference type="AlphaFoldDB" id="A0A917I109"/>
<evidence type="ECO:0000313" key="3">
    <source>
        <dbReference type="Proteomes" id="UP000660862"/>
    </source>
</evidence>